<keyword evidence="2" id="KW-1185">Reference proteome</keyword>
<reference evidence="1 2" key="1">
    <citation type="submission" date="2017-10" db="EMBL/GenBank/DDBJ databases">
        <title>Sequencing the genomes of 1000 actinobacteria strains.</title>
        <authorList>
            <person name="Klenk H.-P."/>
        </authorList>
    </citation>
    <scope>NUCLEOTIDE SEQUENCE [LARGE SCALE GENOMIC DNA]</scope>
    <source>
        <strain evidence="1 2">DSM 21798</strain>
    </source>
</reference>
<evidence type="ECO:0000313" key="2">
    <source>
        <dbReference type="Proteomes" id="UP000221369"/>
    </source>
</evidence>
<dbReference type="Gene3D" id="3.40.50.2000">
    <property type="entry name" value="Glycogen Phosphorylase B"/>
    <property type="match status" value="2"/>
</dbReference>
<name>A0A2A9DZY0_9MICO</name>
<organism evidence="1 2">
    <name type="scientific">Paramicrobacterium agarici</name>
    <dbReference type="NCBI Taxonomy" id="630514"/>
    <lineage>
        <taxon>Bacteria</taxon>
        <taxon>Bacillati</taxon>
        <taxon>Actinomycetota</taxon>
        <taxon>Actinomycetes</taxon>
        <taxon>Micrococcales</taxon>
        <taxon>Microbacteriaceae</taxon>
        <taxon>Paramicrobacterium</taxon>
    </lineage>
</organism>
<comment type="caution">
    <text evidence="1">The sequence shown here is derived from an EMBL/GenBank/DDBJ whole genome shotgun (WGS) entry which is preliminary data.</text>
</comment>
<gene>
    <name evidence="1" type="ORF">ATJ78_2873</name>
</gene>
<proteinExistence type="predicted"/>
<dbReference type="Proteomes" id="UP000221369">
    <property type="component" value="Unassembled WGS sequence"/>
</dbReference>
<dbReference type="SUPFAM" id="SSF53756">
    <property type="entry name" value="UDP-Glycosyltransferase/glycogen phosphorylase"/>
    <property type="match status" value="1"/>
</dbReference>
<dbReference type="EMBL" id="PDJE01000001">
    <property type="protein sequence ID" value="PFG31891.1"/>
    <property type="molecule type" value="Genomic_DNA"/>
</dbReference>
<evidence type="ECO:0000313" key="1">
    <source>
        <dbReference type="EMBL" id="PFG31891.1"/>
    </source>
</evidence>
<protein>
    <recommendedName>
        <fullName evidence="3">D-inositol 3-phosphate glycosyltransferase</fullName>
    </recommendedName>
</protein>
<evidence type="ECO:0008006" key="3">
    <source>
        <dbReference type="Google" id="ProtNLM"/>
    </source>
</evidence>
<sequence>MIVPNKKRILVLTYTPIKSAPRALKQIAKFVDEYEVTTAGFGERPHADVVEHIEFTQPALRRGVAGLWDRFIYPFTLLTRLYEVTYRTAPRNKMAAKALEGREWDLIITHDVATAPLAMSLPSTHGVVVDLHEYAPRQNEHSRLWRFLIAPYFRWILRKYVARAAGVGTVSQGIVDEYSRNFDFVPELVTNATPYQELPVGDVGDTISLVHSGIAAPARKLEVMIEAVRDTTANVTLDLYLMHKIPEYSDKLRALAEGSDRIRFKDPVPYSELVQTLNQYDVGVSIIAPTTFNLAWCLPNKFFDYIQARLGIIIGPSPEMMRILDEYELGAVAAGFEVAEFKKTLETMTPEDVRRWKQNSSDNARALSGETQVAVWQKMVARIFEVE</sequence>
<accession>A0A2A9DZY0</accession>
<dbReference type="AlphaFoldDB" id="A0A2A9DZY0"/>